<evidence type="ECO:0000256" key="1">
    <source>
        <dbReference type="SAM" id="MobiDB-lite"/>
    </source>
</evidence>
<evidence type="ECO:0000313" key="2">
    <source>
        <dbReference type="EMBL" id="EDW77881.2"/>
    </source>
</evidence>
<organism evidence="2 3">
    <name type="scientific">Drosophila willistoni</name>
    <name type="common">Fruit fly</name>
    <dbReference type="NCBI Taxonomy" id="7260"/>
    <lineage>
        <taxon>Eukaryota</taxon>
        <taxon>Metazoa</taxon>
        <taxon>Ecdysozoa</taxon>
        <taxon>Arthropoda</taxon>
        <taxon>Hexapoda</taxon>
        <taxon>Insecta</taxon>
        <taxon>Pterygota</taxon>
        <taxon>Neoptera</taxon>
        <taxon>Endopterygota</taxon>
        <taxon>Diptera</taxon>
        <taxon>Brachycera</taxon>
        <taxon>Muscomorpha</taxon>
        <taxon>Ephydroidea</taxon>
        <taxon>Drosophilidae</taxon>
        <taxon>Drosophila</taxon>
        <taxon>Sophophora</taxon>
    </lineage>
</organism>
<dbReference type="STRING" id="7260.B4MZU6"/>
<sequence>MIKDATNRSNSKFNQIVDPVMEIFRQVQGRRGDESLQNLLSFLDTHVESKSSDKEDYDDDGEGSFYSRSLSLGNGLGLNPHAEVFVPSFLKSKLNKPEAREPDTKSEATSTTSLQNDDDENDSGLADDQEDTFNIQRQIFEFLSQMGDEKLSLDTIKITLLPEGHGINIQFTTDQQELSMPGKSISAEDLKKIKSFKEHLCRQTVLNLDIADQEKLANKPENVLVAQFLQRASELLSEKYEWNAPNSTKCDKCSIIWANRSYTEAEIEQQIECIKSFEKFISLTGSIKFQDLSDHKEFQELCCKLGLITDKDQVNLSEPQPPTTATPEKDLAEEEDPQAITEYVCGKIYRYDDSNGQSTLVNQLEDDGDDHINRIIEGELLIYNEDQPSLDAPPTTPAMSMTITGLASPSKVRKSPKTKGSARPQTHSSNGGPPRKNGKLQNEKVNLNIQKMRLNEVNGTASTKTKTQLGALHPSGKKASTIQHATLPMSSGMQPPIVTSMTGRRQGSARLATGLNSGKQRMASSSTSYGPKATKLNSTKGNLVAPVQMVPRSTTASLMRQSAVKRRLNMLRGDSDSDVPLHEYLFK</sequence>
<dbReference type="eggNOG" id="ENOG502TDXF">
    <property type="taxonomic scope" value="Eukaryota"/>
</dbReference>
<dbReference type="OrthoDB" id="7868417at2759"/>
<feature type="compositionally biased region" description="Acidic residues" evidence="1">
    <location>
        <begin position="116"/>
        <end position="129"/>
    </location>
</feature>
<name>B4MZU6_DROWI</name>
<feature type="region of interest" description="Disordered" evidence="1">
    <location>
        <begin position="515"/>
        <end position="537"/>
    </location>
</feature>
<reference evidence="2 3" key="1">
    <citation type="journal article" date="2007" name="Nature">
        <title>Evolution of genes and genomes on the Drosophila phylogeny.</title>
        <authorList>
            <consortium name="Drosophila 12 Genomes Consortium"/>
            <person name="Clark A.G."/>
            <person name="Eisen M.B."/>
            <person name="Smith D.R."/>
            <person name="Bergman C.M."/>
            <person name="Oliver B."/>
            <person name="Markow T.A."/>
            <person name="Kaufman T.C."/>
            <person name="Kellis M."/>
            <person name="Gelbart W."/>
            <person name="Iyer V.N."/>
            <person name="Pollard D.A."/>
            <person name="Sackton T.B."/>
            <person name="Larracuente A.M."/>
            <person name="Singh N.D."/>
            <person name="Abad J.P."/>
            <person name="Abt D.N."/>
            <person name="Adryan B."/>
            <person name="Aguade M."/>
            <person name="Akashi H."/>
            <person name="Anderson W.W."/>
            <person name="Aquadro C.F."/>
            <person name="Ardell D.H."/>
            <person name="Arguello R."/>
            <person name="Artieri C.G."/>
            <person name="Barbash D.A."/>
            <person name="Barker D."/>
            <person name="Barsanti P."/>
            <person name="Batterham P."/>
            <person name="Batzoglou S."/>
            <person name="Begun D."/>
            <person name="Bhutkar A."/>
            <person name="Blanco E."/>
            <person name="Bosak S.A."/>
            <person name="Bradley R.K."/>
            <person name="Brand A.D."/>
            <person name="Brent M.R."/>
            <person name="Brooks A.N."/>
            <person name="Brown R.H."/>
            <person name="Butlin R.K."/>
            <person name="Caggese C."/>
            <person name="Calvi B.R."/>
            <person name="Bernardo de Carvalho A."/>
            <person name="Caspi A."/>
            <person name="Castrezana S."/>
            <person name="Celniker S.E."/>
            <person name="Chang J.L."/>
            <person name="Chapple C."/>
            <person name="Chatterji S."/>
            <person name="Chinwalla A."/>
            <person name="Civetta A."/>
            <person name="Clifton S.W."/>
            <person name="Comeron J.M."/>
            <person name="Costello J.C."/>
            <person name="Coyne J.A."/>
            <person name="Daub J."/>
            <person name="David R.G."/>
            <person name="Delcher A.L."/>
            <person name="Delehaunty K."/>
            <person name="Do C.B."/>
            <person name="Ebling H."/>
            <person name="Edwards K."/>
            <person name="Eickbush T."/>
            <person name="Evans J.D."/>
            <person name="Filipski A."/>
            <person name="Findeiss S."/>
            <person name="Freyhult E."/>
            <person name="Fulton L."/>
            <person name="Fulton R."/>
            <person name="Garcia A.C."/>
            <person name="Gardiner A."/>
            <person name="Garfield D.A."/>
            <person name="Garvin B.E."/>
            <person name="Gibson G."/>
            <person name="Gilbert D."/>
            <person name="Gnerre S."/>
            <person name="Godfrey J."/>
            <person name="Good R."/>
            <person name="Gotea V."/>
            <person name="Gravely B."/>
            <person name="Greenberg A.J."/>
            <person name="Griffiths-Jones S."/>
            <person name="Gross S."/>
            <person name="Guigo R."/>
            <person name="Gustafson E.A."/>
            <person name="Haerty W."/>
            <person name="Hahn M.W."/>
            <person name="Halligan D.L."/>
            <person name="Halpern A.L."/>
            <person name="Halter G.M."/>
            <person name="Han M.V."/>
            <person name="Heger A."/>
            <person name="Hillier L."/>
            <person name="Hinrichs A.S."/>
            <person name="Holmes I."/>
            <person name="Hoskins R.A."/>
            <person name="Hubisz M.J."/>
            <person name="Hultmark D."/>
            <person name="Huntley M.A."/>
            <person name="Jaffe D.B."/>
            <person name="Jagadeeshan S."/>
            <person name="Jeck W.R."/>
            <person name="Johnson J."/>
            <person name="Jones C.D."/>
            <person name="Jordan W.C."/>
            <person name="Karpen G.H."/>
            <person name="Kataoka E."/>
            <person name="Keightley P.D."/>
            <person name="Kheradpour P."/>
            <person name="Kirkness E.F."/>
            <person name="Koerich L.B."/>
            <person name="Kristiansen K."/>
            <person name="Kudrna D."/>
            <person name="Kulathinal R.J."/>
            <person name="Kumar S."/>
            <person name="Kwok R."/>
            <person name="Lander E."/>
            <person name="Langley C.H."/>
            <person name="Lapoint R."/>
            <person name="Lazzaro B.P."/>
            <person name="Lee S.J."/>
            <person name="Levesque L."/>
            <person name="Li R."/>
            <person name="Lin C.F."/>
            <person name="Lin M.F."/>
            <person name="Lindblad-Toh K."/>
            <person name="Llopart A."/>
            <person name="Long M."/>
            <person name="Low L."/>
            <person name="Lozovsky E."/>
            <person name="Lu J."/>
            <person name="Luo M."/>
            <person name="Machado C.A."/>
            <person name="Makalowski W."/>
            <person name="Marzo M."/>
            <person name="Matsuda M."/>
            <person name="Matzkin L."/>
            <person name="McAllister B."/>
            <person name="McBride C.S."/>
            <person name="McKernan B."/>
            <person name="McKernan K."/>
            <person name="Mendez-Lago M."/>
            <person name="Minx P."/>
            <person name="Mollenhauer M.U."/>
            <person name="Montooth K."/>
            <person name="Mount S.M."/>
            <person name="Mu X."/>
            <person name="Myers E."/>
            <person name="Negre B."/>
            <person name="Newfeld S."/>
            <person name="Nielsen R."/>
            <person name="Noor M.A."/>
            <person name="O'Grady P."/>
            <person name="Pachter L."/>
            <person name="Papaceit M."/>
            <person name="Parisi M.J."/>
            <person name="Parisi M."/>
            <person name="Parts L."/>
            <person name="Pedersen J.S."/>
            <person name="Pesole G."/>
            <person name="Phillippy A.M."/>
            <person name="Ponting C.P."/>
            <person name="Pop M."/>
            <person name="Porcelli D."/>
            <person name="Powell J.R."/>
            <person name="Prohaska S."/>
            <person name="Pruitt K."/>
            <person name="Puig M."/>
            <person name="Quesneville H."/>
            <person name="Ram K.R."/>
            <person name="Rand D."/>
            <person name="Rasmussen M.D."/>
            <person name="Reed L.K."/>
            <person name="Reenan R."/>
            <person name="Reily A."/>
            <person name="Remington K.A."/>
            <person name="Rieger T.T."/>
            <person name="Ritchie M.G."/>
            <person name="Robin C."/>
            <person name="Rogers Y.H."/>
            <person name="Rohde C."/>
            <person name="Rozas J."/>
            <person name="Rubenfield M.J."/>
            <person name="Ruiz A."/>
            <person name="Russo S."/>
            <person name="Salzberg S.L."/>
            <person name="Sanchez-Gracia A."/>
            <person name="Saranga D.J."/>
            <person name="Sato H."/>
            <person name="Schaeffer S.W."/>
            <person name="Schatz M.C."/>
            <person name="Schlenke T."/>
            <person name="Schwartz R."/>
            <person name="Segarra C."/>
            <person name="Singh R.S."/>
            <person name="Sirot L."/>
            <person name="Sirota M."/>
            <person name="Sisneros N.B."/>
            <person name="Smith C.D."/>
            <person name="Smith T.F."/>
            <person name="Spieth J."/>
            <person name="Stage D.E."/>
            <person name="Stark A."/>
            <person name="Stephan W."/>
            <person name="Strausberg R.L."/>
            <person name="Strempel S."/>
            <person name="Sturgill D."/>
            <person name="Sutton G."/>
            <person name="Sutton G.G."/>
            <person name="Tao W."/>
            <person name="Teichmann S."/>
            <person name="Tobari Y.N."/>
            <person name="Tomimura Y."/>
            <person name="Tsolas J.M."/>
            <person name="Valente V.L."/>
            <person name="Venter E."/>
            <person name="Venter J.C."/>
            <person name="Vicario S."/>
            <person name="Vieira F.G."/>
            <person name="Vilella A.J."/>
            <person name="Villasante A."/>
            <person name="Walenz B."/>
            <person name="Wang J."/>
            <person name="Wasserman M."/>
            <person name="Watts T."/>
            <person name="Wilson D."/>
            <person name="Wilson R.K."/>
            <person name="Wing R.A."/>
            <person name="Wolfner M.F."/>
            <person name="Wong A."/>
            <person name="Wong G.K."/>
            <person name="Wu C.I."/>
            <person name="Wu G."/>
            <person name="Yamamoto D."/>
            <person name="Yang H.P."/>
            <person name="Yang S.P."/>
            <person name="Yorke J.A."/>
            <person name="Yoshida K."/>
            <person name="Zdobnov E."/>
            <person name="Zhang P."/>
            <person name="Zhang Y."/>
            <person name="Zimin A.V."/>
            <person name="Baldwin J."/>
            <person name="Abdouelleil A."/>
            <person name="Abdulkadir J."/>
            <person name="Abebe A."/>
            <person name="Abera B."/>
            <person name="Abreu J."/>
            <person name="Acer S.C."/>
            <person name="Aftuck L."/>
            <person name="Alexander A."/>
            <person name="An P."/>
            <person name="Anderson E."/>
            <person name="Anderson S."/>
            <person name="Arachi H."/>
            <person name="Azer M."/>
            <person name="Bachantsang P."/>
            <person name="Barry A."/>
            <person name="Bayul T."/>
            <person name="Berlin A."/>
            <person name="Bessette D."/>
            <person name="Bloom T."/>
            <person name="Blye J."/>
            <person name="Boguslavskiy L."/>
            <person name="Bonnet C."/>
            <person name="Boukhgalter B."/>
            <person name="Bourzgui I."/>
            <person name="Brown A."/>
            <person name="Cahill P."/>
            <person name="Channer S."/>
            <person name="Cheshatsang Y."/>
            <person name="Chuda L."/>
            <person name="Citroen M."/>
            <person name="Collymore A."/>
            <person name="Cooke P."/>
            <person name="Costello M."/>
            <person name="D'Aco K."/>
            <person name="Daza R."/>
            <person name="De Haan G."/>
            <person name="DeGray S."/>
            <person name="DeMaso C."/>
            <person name="Dhargay N."/>
            <person name="Dooley K."/>
            <person name="Dooley E."/>
            <person name="Doricent M."/>
            <person name="Dorje P."/>
            <person name="Dorjee K."/>
            <person name="Dupes A."/>
            <person name="Elong R."/>
            <person name="Falk J."/>
            <person name="Farina A."/>
            <person name="Faro S."/>
            <person name="Ferguson D."/>
            <person name="Fisher S."/>
            <person name="Foley C.D."/>
            <person name="Franke A."/>
            <person name="Friedrich D."/>
            <person name="Gadbois L."/>
            <person name="Gearin G."/>
            <person name="Gearin C.R."/>
            <person name="Giannoukos G."/>
            <person name="Goode T."/>
            <person name="Graham J."/>
            <person name="Grandbois E."/>
            <person name="Grewal S."/>
            <person name="Gyaltsen K."/>
            <person name="Hafez N."/>
            <person name="Hagos B."/>
            <person name="Hall J."/>
            <person name="Henson C."/>
            <person name="Hollinger A."/>
            <person name="Honan T."/>
            <person name="Huard M.D."/>
            <person name="Hughes L."/>
            <person name="Hurhula B."/>
            <person name="Husby M.E."/>
            <person name="Kamat A."/>
            <person name="Kanga B."/>
            <person name="Kashin S."/>
            <person name="Khazanovich D."/>
            <person name="Kisner P."/>
            <person name="Lance K."/>
            <person name="Lara M."/>
            <person name="Lee W."/>
            <person name="Lennon N."/>
            <person name="Letendre F."/>
            <person name="LeVine R."/>
            <person name="Lipovsky A."/>
            <person name="Liu X."/>
            <person name="Liu J."/>
            <person name="Liu S."/>
            <person name="Lokyitsang T."/>
            <person name="Lokyitsang Y."/>
            <person name="Lubonja R."/>
            <person name="Lui A."/>
            <person name="MacDonald P."/>
            <person name="Magnisalis V."/>
            <person name="Maru K."/>
            <person name="Matthews C."/>
            <person name="McCusker W."/>
            <person name="McDonough S."/>
            <person name="Mehta T."/>
            <person name="Meldrim J."/>
            <person name="Meneus L."/>
            <person name="Mihai O."/>
            <person name="Mihalev A."/>
            <person name="Mihova T."/>
            <person name="Mittelman R."/>
            <person name="Mlenga V."/>
            <person name="Montmayeur A."/>
            <person name="Mulrain L."/>
            <person name="Navidi A."/>
            <person name="Naylor J."/>
            <person name="Negash T."/>
            <person name="Nguyen T."/>
            <person name="Nguyen N."/>
            <person name="Nicol R."/>
            <person name="Norbu C."/>
            <person name="Norbu N."/>
            <person name="Novod N."/>
            <person name="O'Neill B."/>
            <person name="Osman S."/>
            <person name="Markiewicz E."/>
            <person name="Oyono O.L."/>
            <person name="Patti C."/>
            <person name="Phunkhang P."/>
            <person name="Pierre F."/>
            <person name="Priest M."/>
            <person name="Raghuraman S."/>
            <person name="Rege F."/>
            <person name="Reyes R."/>
            <person name="Rise C."/>
            <person name="Rogov P."/>
            <person name="Ross K."/>
            <person name="Ryan E."/>
            <person name="Settipalli S."/>
            <person name="Shea T."/>
            <person name="Sherpa N."/>
            <person name="Shi L."/>
            <person name="Shih D."/>
            <person name="Sparrow T."/>
            <person name="Spaulding J."/>
            <person name="Stalker J."/>
            <person name="Stange-Thomann N."/>
            <person name="Stavropoulos S."/>
            <person name="Stone C."/>
            <person name="Strader C."/>
            <person name="Tesfaye S."/>
            <person name="Thomson T."/>
            <person name="Thoulutsang Y."/>
            <person name="Thoulutsang D."/>
            <person name="Topham K."/>
            <person name="Topping I."/>
            <person name="Tsamla T."/>
            <person name="Vassiliev H."/>
            <person name="Vo A."/>
            <person name="Wangchuk T."/>
            <person name="Wangdi T."/>
            <person name="Weiand M."/>
            <person name="Wilkinson J."/>
            <person name="Wilson A."/>
            <person name="Yadav S."/>
            <person name="Young G."/>
            <person name="Yu Q."/>
            <person name="Zembek L."/>
            <person name="Zhong D."/>
            <person name="Zimmer A."/>
            <person name="Zwirko Z."/>
            <person name="Jaffe D.B."/>
            <person name="Alvarez P."/>
            <person name="Brockman W."/>
            <person name="Butler J."/>
            <person name="Chin C."/>
            <person name="Gnerre S."/>
            <person name="Grabherr M."/>
            <person name="Kleber M."/>
            <person name="Mauceli E."/>
            <person name="MacCallum I."/>
        </authorList>
    </citation>
    <scope>NUCLEOTIDE SEQUENCE [LARGE SCALE GENOMIC DNA]</scope>
    <source>
        <strain evidence="3">Tucson 14030-0811.24</strain>
    </source>
</reference>
<feature type="compositionally biased region" description="Basic and acidic residues" evidence="1">
    <location>
        <begin position="95"/>
        <end position="106"/>
    </location>
</feature>
<feature type="region of interest" description="Disordered" evidence="1">
    <location>
        <begin position="313"/>
        <end position="337"/>
    </location>
</feature>
<dbReference type="EMBL" id="CH963920">
    <property type="protein sequence ID" value="EDW77881.2"/>
    <property type="molecule type" value="Genomic_DNA"/>
</dbReference>
<gene>
    <name evidence="2" type="primary">Dwil\GK24309</name>
    <name evidence="2" type="ORF">Dwil_GK24309</name>
</gene>
<dbReference type="HOGENOM" id="CLU_534509_0_0_1"/>
<accession>B4MZU6</accession>
<keyword evidence="3" id="KW-1185">Reference proteome</keyword>
<dbReference type="AlphaFoldDB" id="B4MZU6"/>
<feature type="compositionally biased region" description="Polar residues" evidence="1">
    <location>
        <begin position="397"/>
        <end position="407"/>
    </location>
</feature>
<protein>
    <submittedName>
        <fullName evidence="2">Uncharacterized protein</fullName>
    </submittedName>
</protein>
<evidence type="ECO:0000313" key="3">
    <source>
        <dbReference type="Proteomes" id="UP000007798"/>
    </source>
</evidence>
<dbReference type="Proteomes" id="UP000007798">
    <property type="component" value="Unassembled WGS sequence"/>
</dbReference>
<dbReference type="InParanoid" id="B4MZU6"/>
<proteinExistence type="predicted"/>
<dbReference type="KEGG" id="dwi:6643861"/>
<feature type="region of interest" description="Disordered" evidence="1">
    <location>
        <begin position="386"/>
        <end position="441"/>
    </location>
</feature>
<feature type="region of interest" description="Disordered" evidence="1">
    <location>
        <begin position="95"/>
        <end position="129"/>
    </location>
</feature>